<feature type="transmembrane region" description="Helical" evidence="1">
    <location>
        <begin position="36"/>
        <end position="57"/>
    </location>
</feature>
<dbReference type="PANTHER" id="PTHR34821">
    <property type="entry name" value="INNER MEMBRANE PROTEIN YDCZ"/>
    <property type="match status" value="1"/>
</dbReference>
<evidence type="ECO:0000256" key="1">
    <source>
        <dbReference type="SAM" id="Phobius"/>
    </source>
</evidence>
<dbReference type="GO" id="GO:0005886">
    <property type="term" value="C:plasma membrane"/>
    <property type="evidence" value="ECO:0007669"/>
    <property type="project" value="TreeGrafter"/>
</dbReference>
<name>A0A1I4JKL8_9HYPH</name>
<dbReference type="Proteomes" id="UP000198804">
    <property type="component" value="Unassembled WGS sequence"/>
</dbReference>
<gene>
    <name evidence="2" type="ORF">SAMN04488125_12074</name>
</gene>
<keyword evidence="3" id="KW-1185">Reference proteome</keyword>
<keyword evidence="1" id="KW-0472">Membrane</keyword>
<keyword evidence="1" id="KW-1133">Transmembrane helix</keyword>
<sequence length="149" mass="15119">MTSTIGFYFAAALAGVAFVVQQAANAKLRGALGSGLWAGFTNFAVGGIAVLVVIAILRESVPSLSAVGRAPWYAWIGGLLGALYIVGSVFLLPRIGAASLIALILVGQMLASLAFDHFGLMGVPVHEAGIPRLVGAALLIAGVGLISLF</sequence>
<evidence type="ECO:0000313" key="2">
    <source>
        <dbReference type="EMBL" id="SFL67034.1"/>
    </source>
</evidence>
<dbReference type="InterPro" id="IPR006750">
    <property type="entry name" value="YdcZ"/>
</dbReference>
<dbReference type="Pfam" id="PF04657">
    <property type="entry name" value="DMT_YdcZ"/>
    <property type="match status" value="1"/>
</dbReference>
<accession>A0A1I4JKL8</accession>
<dbReference type="RefSeq" id="WP_091950284.1">
    <property type="nucleotide sequence ID" value="NZ_FOSV01000020.1"/>
</dbReference>
<proteinExistence type="predicted"/>
<feature type="transmembrane region" description="Helical" evidence="1">
    <location>
        <begin position="72"/>
        <end position="92"/>
    </location>
</feature>
<reference evidence="3" key="1">
    <citation type="submission" date="2016-10" db="EMBL/GenBank/DDBJ databases">
        <authorList>
            <person name="Varghese N."/>
            <person name="Submissions S."/>
        </authorList>
    </citation>
    <scope>NUCLEOTIDE SEQUENCE [LARGE SCALE GENOMIC DNA]</scope>
    <source>
        <strain evidence="3">CGMCC 1.6474</strain>
    </source>
</reference>
<feature type="transmembrane region" description="Helical" evidence="1">
    <location>
        <begin position="130"/>
        <end position="148"/>
    </location>
</feature>
<keyword evidence="1" id="KW-0812">Transmembrane</keyword>
<dbReference type="STRING" id="414703.SAMN04488125_12074"/>
<protein>
    <submittedName>
        <fullName evidence="2">Transporter family-2 protein</fullName>
    </submittedName>
</protein>
<dbReference type="AlphaFoldDB" id="A0A1I4JKL8"/>
<organism evidence="2 3">
    <name type="scientific">Methylorubrum salsuginis</name>
    <dbReference type="NCBI Taxonomy" id="414703"/>
    <lineage>
        <taxon>Bacteria</taxon>
        <taxon>Pseudomonadati</taxon>
        <taxon>Pseudomonadota</taxon>
        <taxon>Alphaproteobacteria</taxon>
        <taxon>Hyphomicrobiales</taxon>
        <taxon>Methylobacteriaceae</taxon>
        <taxon>Methylorubrum</taxon>
    </lineage>
</organism>
<feature type="transmembrane region" description="Helical" evidence="1">
    <location>
        <begin position="99"/>
        <end position="118"/>
    </location>
</feature>
<dbReference type="PANTHER" id="PTHR34821:SF2">
    <property type="entry name" value="INNER MEMBRANE PROTEIN YDCZ"/>
    <property type="match status" value="1"/>
</dbReference>
<evidence type="ECO:0000313" key="3">
    <source>
        <dbReference type="Proteomes" id="UP000198804"/>
    </source>
</evidence>
<feature type="transmembrane region" description="Helical" evidence="1">
    <location>
        <begin position="6"/>
        <end position="24"/>
    </location>
</feature>
<dbReference type="EMBL" id="FOSV01000020">
    <property type="protein sequence ID" value="SFL67034.1"/>
    <property type="molecule type" value="Genomic_DNA"/>
</dbReference>
<dbReference type="OrthoDB" id="370053at2"/>